<dbReference type="SUPFAM" id="SSF46785">
    <property type="entry name" value="Winged helix' DNA-binding domain"/>
    <property type="match status" value="1"/>
</dbReference>
<evidence type="ECO:0000313" key="5">
    <source>
        <dbReference type="EMBL" id="PWU67149.1"/>
    </source>
</evidence>
<dbReference type="Pfam" id="PF08220">
    <property type="entry name" value="HTH_DeoR"/>
    <property type="match status" value="1"/>
</dbReference>
<evidence type="ECO:0000256" key="3">
    <source>
        <dbReference type="ARBA" id="ARBA00023163"/>
    </source>
</evidence>
<dbReference type="SUPFAM" id="SSF100950">
    <property type="entry name" value="NagB/RpiA/CoA transferase-like"/>
    <property type="match status" value="1"/>
</dbReference>
<dbReference type="Gene3D" id="1.10.10.10">
    <property type="entry name" value="Winged helix-like DNA-binding domain superfamily/Winged helix DNA-binding domain"/>
    <property type="match status" value="1"/>
</dbReference>
<dbReference type="EMBL" id="QGTD01000018">
    <property type="protein sequence ID" value="PWU67149.1"/>
    <property type="molecule type" value="Genomic_DNA"/>
</dbReference>
<dbReference type="InterPro" id="IPR036390">
    <property type="entry name" value="WH_DNA-bd_sf"/>
</dbReference>
<dbReference type="SMART" id="SM00420">
    <property type="entry name" value="HTH_DEOR"/>
    <property type="match status" value="1"/>
</dbReference>
<dbReference type="Proteomes" id="UP000245624">
    <property type="component" value="Unassembled WGS sequence"/>
</dbReference>
<keyword evidence="2" id="KW-0238">DNA-binding</keyword>
<dbReference type="InterPro" id="IPR037171">
    <property type="entry name" value="NagB/RpiA_transferase-like"/>
</dbReference>
<accession>A0A317KZR5</accession>
<evidence type="ECO:0000256" key="1">
    <source>
        <dbReference type="ARBA" id="ARBA00023015"/>
    </source>
</evidence>
<protein>
    <submittedName>
        <fullName evidence="5">HTH domain-containing protein</fullName>
    </submittedName>
</protein>
<dbReference type="InterPro" id="IPR011991">
    <property type="entry name" value="ArsR-like_HTH"/>
</dbReference>
<evidence type="ECO:0000313" key="6">
    <source>
        <dbReference type="Proteomes" id="UP000245624"/>
    </source>
</evidence>
<feature type="domain" description="HTH deoR-type" evidence="4">
    <location>
        <begin position="3"/>
        <end position="58"/>
    </location>
</feature>
<comment type="caution">
    <text evidence="5">The sequence shown here is derived from an EMBL/GenBank/DDBJ whole genome shotgun (WGS) entry which is preliminary data.</text>
</comment>
<keyword evidence="1" id="KW-0805">Transcription regulation</keyword>
<dbReference type="AlphaFoldDB" id="A0A317KZR5"/>
<dbReference type="GO" id="GO:0003700">
    <property type="term" value="F:DNA-binding transcription factor activity"/>
    <property type="evidence" value="ECO:0007669"/>
    <property type="project" value="InterPro"/>
</dbReference>
<dbReference type="GO" id="GO:0003677">
    <property type="term" value="F:DNA binding"/>
    <property type="evidence" value="ECO:0007669"/>
    <property type="project" value="UniProtKB-KW"/>
</dbReference>
<dbReference type="PROSITE" id="PS00894">
    <property type="entry name" value="HTH_DEOR_1"/>
    <property type="match status" value="1"/>
</dbReference>
<evidence type="ECO:0000259" key="4">
    <source>
        <dbReference type="PROSITE" id="PS51000"/>
    </source>
</evidence>
<keyword evidence="3" id="KW-0804">Transcription</keyword>
<organism evidence="5 6">
    <name type="scientific">Gracilibacillus dipsosauri</name>
    <dbReference type="NCBI Taxonomy" id="178340"/>
    <lineage>
        <taxon>Bacteria</taxon>
        <taxon>Bacillati</taxon>
        <taxon>Bacillota</taxon>
        <taxon>Bacilli</taxon>
        <taxon>Bacillales</taxon>
        <taxon>Bacillaceae</taxon>
        <taxon>Gracilibacillus</taxon>
    </lineage>
</organism>
<dbReference type="Pfam" id="PF00455">
    <property type="entry name" value="DeoRC"/>
    <property type="match status" value="1"/>
</dbReference>
<dbReference type="OrthoDB" id="9797223at2"/>
<keyword evidence="6" id="KW-1185">Reference proteome</keyword>
<dbReference type="PRINTS" id="PR00037">
    <property type="entry name" value="HTHLACR"/>
</dbReference>
<dbReference type="InterPro" id="IPR036388">
    <property type="entry name" value="WH-like_DNA-bd_sf"/>
</dbReference>
<reference evidence="5 6" key="1">
    <citation type="submission" date="2018-05" db="EMBL/GenBank/DDBJ databases">
        <title>Genomic analysis of Gracilibacillus dipsosauri DD1 reveals novel features of a salt-tolerant amylase.</title>
        <authorList>
            <person name="Deutch C.E."/>
            <person name="Yang S."/>
        </authorList>
    </citation>
    <scope>NUCLEOTIDE SEQUENCE [LARGE SCALE GENOMIC DNA]</scope>
    <source>
        <strain evidence="5 6">DD1</strain>
    </source>
</reference>
<dbReference type="InterPro" id="IPR050313">
    <property type="entry name" value="Carb_Metab_HTH_regulators"/>
</dbReference>
<gene>
    <name evidence="5" type="ORF">DLJ74_16350</name>
</gene>
<dbReference type="PROSITE" id="PS51000">
    <property type="entry name" value="HTH_DEOR_2"/>
    <property type="match status" value="1"/>
</dbReference>
<dbReference type="Gene3D" id="3.40.50.1360">
    <property type="match status" value="1"/>
</dbReference>
<dbReference type="InterPro" id="IPR018356">
    <property type="entry name" value="Tscrpt_reg_HTH_DeoR_CS"/>
</dbReference>
<dbReference type="CDD" id="cd00090">
    <property type="entry name" value="HTH_ARSR"/>
    <property type="match status" value="1"/>
</dbReference>
<dbReference type="SMART" id="SM01134">
    <property type="entry name" value="DeoRC"/>
    <property type="match status" value="1"/>
</dbReference>
<dbReference type="InterPro" id="IPR014036">
    <property type="entry name" value="DeoR-like_C"/>
</dbReference>
<name>A0A317KZR5_9BACI</name>
<sequence>MLVPSRRKKIIQILNERKQLIISHISKELGVSEGTLRNDLKILEEEGFLVKTHGGAVLPARYDSSLKFSSRLEQNQSEKNKLSNAALTLIKEKTCITIDASSTCLELAKKVAETRNNLTVITNGLVTAQILAENPKLSVIMVGGLTRPGSTEIEGSLGKSILSEINSDIFFTSAHGCTVENGLNDFSIHEAQLKRMMRERADQCIALIDHTKINRKSVITSLELGQIDVFITNDNTPDDFLARMKENYSSIKIIKAK</sequence>
<proteinExistence type="predicted"/>
<dbReference type="RefSeq" id="WP_054860217.1">
    <property type="nucleotide sequence ID" value="NZ_JAJUIE010000045.1"/>
</dbReference>
<evidence type="ECO:0000256" key="2">
    <source>
        <dbReference type="ARBA" id="ARBA00023125"/>
    </source>
</evidence>
<dbReference type="PANTHER" id="PTHR30363">
    <property type="entry name" value="HTH-TYPE TRANSCRIPTIONAL REGULATOR SRLR-RELATED"/>
    <property type="match status" value="1"/>
</dbReference>
<dbReference type="PANTHER" id="PTHR30363:SF44">
    <property type="entry name" value="AGA OPERON TRANSCRIPTIONAL REPRESSOR-RELATED"/>
    <property type="match status" value="1"/>
</dbReference>
<dbReference type="InterPro" id="IPR001034">
    <property type="entry name" value="DeoR_HTH"/>
</dbReference>